<comment type="caution">
    <text evidence="5">The sequence shown here is derived from an EMBL/GenBank/DDBJ whole genome shotgun (WGS) entry which is preliminary data.</text>
</comment>
<comment type="subunit">
    <text evidence="2">Interacts with COX5B; this interaction may contribute to localize PYROXD2 to the inner face of the inner mitochondrial membrane.</text>
</comment>
<dbReference type="InterPro" id="IPR002937">
    <property type="entry name" value="Amino_oxidase"/>
</dbReference>
<dbReference type="Proteomes" id="UP000054978">
    <property type="component" value="Unassembled WGS sequence"/>
</dbReference>
<organism evidence="5 6">
    <name type="scientific">Caballeronia ptereochthonis</name>
    <dbReference type="NCBI Taxonomy" id="1777144"/>
    <lineage>
        <taxon>Bacteria</taxon>
        <taxon>Pseudomonadati</taxon>
        <taxon>Pseudomonadota</taxon>
        <taxon>Betaproteobacteria</taxon>
        <taxon>Burkholderiales</taxon>
        <taxon>Burkholderiaceae</taxon>
        <taxon>Caballeronia</taxon>
    </lineage>
</organism>
<dbReference type="EMBL" id="FCOB02000012">
    <property type="protein sequence ID" value="SAK66141.1"/>
    <property type="molecule type" value="Genomic_DNA"/>
</dbReference>
<accession>A0A158B7T3</accession>
<proteinExistence type="predicted"/>
<dbReference type="PANTHER" id="PTHR10668:SF103">
    <property type="entry name" value="PYRIDINE NUCLEOTIDE-DISULFIDE OXIDOREDUCTASE DOMAIN-CONTAINING PROTEIN 2"/>
    <property type="match status" value="1"/>
</dbReference>
<dbReference type="SUPFAM" id="SSF51905">
    <property type="entry name" value="FAD/NAD(P)-binding domain"/>
    <property type="match status" value="1"/>
</dbReference>
<keyword evidence="6" id="KW-1185">Reference proteome</keyword>
<name>A0A158B7T3_9BURK</name>
<feature type="domain" description="Amine oxidase" evidence="4">
    <location>
        <begin position="28"/>
        <end position="526"/>
    </location>
</feature>
<dbReference type="STRING" id="1777144.AWB83_02925"/>
<evidence type="ECO:0000313" key="6">
    <source>
        <dbReference type="Proteomes" id="UP000054978"/>
    </source>
</evidence>
<dbReference type="AlphaFoldDB" id="A0A158B7T3"/>
<dbReference type="Gene3D" id="3.50.50.60">
    <property type="entry name" value="FAD/NAD(P)-binding domain"/>
    <property type="match status" value="2"/>
</dbReference>
<sequence>MRPPINERIDTNMANRYDAVIIGAGHNGLVCGAYLARKGFKVCLLERREIAGGAAVSEPVWPGYRVSTASYTMALLQPRIIQELELAKYGYEIVVPSPMLHLYGDGRSLVLRAEGERLFADIARFSEADAEAYGKYRAHMTKLGKVVSEMLWEIPPDPADNALSARSRLLGFAWRFRDMGEQFYELYDVLTLSARDFLGRWFESDEMITAMGFYASCGGAATSICSPGSAYVLLRGFIRDHTTGAGPAGFVRGGMGAISEAIAASGKAHGMEVRCDAPVAEVLIDGERATGVRLASGERIEAGCVISNVATKVLFQQLVNAKHVAPEFLSRVARIRDRSTAFKVHLALNRLPTFKDFDAQAAGFAYPAQVRIAPSVEYLERAWDAAKYGGIAPHPALVVMTPSVVDPGVAPEGKHLISIFGQHAPYALREGTWNTQRERLCQIVLDTLAVHAPDIRECIDDAQVLSPADLERIFALPGGHVHHGELSADQIFFRRPVQGAADYRTPIKGLYQCGASVHPGGGVTGVPGHNAAQVVMRAERR</sequence>
<evidence type="ECO:0000313" key="5">
    <source>
        <dbReference type="EMBL" id="SAK66141.1"/>
    </source>
</evidence>
<dbReference type="Pfam" id="PF01593">
    <property type="entry name" value="Amino_oxidase"/>
    <property type="match status" value="1"/>
</dbReference>
<dbReference type="InterPro" id="IPR036188">
    <property type="entry name" value="FAD/NAD-bd_sf"/>
</dbReference>
<evidence type="ECO:0000259" key="4">
    <source>
        <dbReference type="Pfam" id="PF01593"/>
    </source>
</evidence>
<dbReference type="GO" id="GO:0016491">
    <property type="term" value="F:oxidoreductase activity"/>
    <property type="evidence" value="ECO:0007669"/>
    <property type="project" value="InterPro"/>
</dbReference>
<evidence type="ECO:0000256" key="2">
    <source>
        <dbReference type="ARBA" id="ARBA00038825"/>
    </source>
</evidence>
<evidence type="ECO:0000256" key="1">
    <source>
        <dbReference type="ARBA" id="ARBA00037217"/>
    </source>
</evidence>
<gene>
    <name evidence="5" type="ORF">AWB83_02925</name>
</gene>
<reference evidence="5" key="1">
    <citation type="submission" date="2016-01" db="EMBL/GenBank/DDBJ databases">
        <authorList>
            <person name="Peeters C."/>
        </authorList>
    </citation>
    <scope>NUCLEOTIDE SEQUENCE [LARGE SCALE GENOMIC DNA]</scope>
    <source>
        <strain evidence="5">LMG 29326</strain>
    </source>
</reference>
<protein>
    <recommendedName>
        <fullName evidence="3">Pyridine nucleotide-disulfide oxidoreductase domain-containing protein 2</fullName>
    </recommendedName>
</protein>
<dbReference type="PANTHER" id="PTHR10668">
    <property type="entry name" value="PHYTOENE DEHYDROGENASE"/>
    <property type="match status" value="1"/>
</dbReference>
<comment type="function">
    <text evidence="1">Probable oxidoreductase that may play a role as regulator of mitochondrial function.</text>
</comment>
<evidence type="ECO:0000256" key="3">
    <source>
        <dbReference type="ARBA" id="ARBA00040298"/>
    </source>
</evidence>